<evidence type="ECO:0000256" key="1">
    <source>
        <dbReference type="SAM" id="MobiDB-lite"/>
    </source>
</evidence>
<protein>
    <submittedName>
        <fullName evidence="2">Uncharacterized protein</fullName>
    </submittedName>
</protein>
<dbReference type="AlphaFoldDB" id="G0MY82"/>
<feature type="compositionally biased region" description="Acidic residues" evidence="1">
    <location>
        <begin position="103"/>
        <end position="113"/>
    </location>
</feature>
<feature type="region of interest" description="Disordered" evidence="1">
    <location>
        <begin position="97"/>
        <end position="136"/>
    </location>
</feature>
<dbReference type="HOGENOM" id="CLU_1877254_0_0_1"/>
<dbReference type="InParanoid" id="G0MY82"/>
<evidence type="ECO:0000313" key="2">
    <source>
        <dbReference type="EMBL" id="EGT47596.1"/>
    </source>
</evidence>
<proteinExistence type="predicted"/>
<reference evidence="3" key="1">
    <citation type="submission" date="2011-07" db="EMBL/GenBank/DDBJ databases">
        <authorList>
            <consortium name="Caenorhabditis brenneri Sequencing and Analysis Consortium"/>
            <person name="Wilson R.K."/>
        </authorList>
    </citation>
    <scope>NUCLEOTIDE SEQUENCE [LARGE SCALE GENOMIC DNA]</scope>
    <source>
        <strain evidence="3">PB2801</strain>
    </source>
</reference>
<feature type="compositionally biased region" description="Basic and acidic residues" evidence="1">
    <location>
        <begin position="1"/>
        <end position="15"/>
    </location>
</feature>
<dbReference type="Proteomes" id="UP000008068">
    <property type="component" value="Unassembled WGS sequence"/>
</dbReference>
<accession>G0MY82</accession>
<feature type="compositionally biased region" description="Acidic residues" evidence="1">
    <location>
        <begin position="21"/>
        <end position="39"/>
    </location>
</feature>
<keyword evidence="3" id="KW-1185">Reference proteome</keyword>
<dbReference type="EMBL" id="GL379820">
    <property type="protein sequence ID" value="EGT47596.1"/>
    <property type="molecule type" value="Genomic_DNA"/>
</dbReference>
<gene>
    <name evidence="2" type="ORF">CAEBREN_18945</name>
</gene>
<feature type="compositionally biased region" description="Acidic residues" evidence="1">
    <location>
        <begin position="122"/>
        <end position="136"/>
    </location>
</feature>
<evidence type="ECO:0000313" key="3">
    <source>
        <dbReference type="Proteomes" id="UP000008068"/>
    </source>
</evidence>
<name>G0MY82_CAEBE</name>
<feature type="region of interest" description="Disordered" evidence="1">
    <location>
        <begin position="1"/>
        <end position="39"/>
    </location>
</feature>
<sequence>MSQQEENKLKRKADVPMEFVMAEDDDVEDEEVDGEEEEEADRRFLGFLYGIQNLEARDPRLEALNRQAGEMLERLEQGVFSMRLELEILNDVAENQRAANATNEEEAVGEGEQVENNGGQAEGEEGNEKEDVENDD</sequence>
<organism evidence="3">
    <name type="scientific">Caenorhabditis brenneri</name>
    <name type="common">Nematode worm</name>
    <dbReference type="NCBI Taxonomy" id="135651"/>
    <lineage>
        <taxon>Eukaryota</taxon>
        <taxon>Metazoa</taxon>
        <taxon>Ecdysozoa</taxon>
        <taxon>Nematoda</taxon>
        <taxon>Chromadorea</taxon>
        <taxon>Rhabditida</taxon>
        <taxon>Rhabditina</taxon>
        <taxon>Rhabditomorpha</taxon>
        <taxon>Rhabditoidea</taxon>
        <taxon>Rhabditidae</taxon>
        <taxon>Peloderinae</taxon>
        <taxon>Caenorhabditis</taxon>
    </lineage>
</organism>